<dbReference type="PANTHER" id="PTHR44006:SF1">
    <property type="entry name" value="U5 SMALL NUCLEAR RIBONUCLEOPROTEIN 40 KDA PROTEIN"/>
    <property type="match status" value="1"/>
</dbReference>
<dbReference type="Pfam" id="PF00400">
    <property type="entry name" value="WD40"/>
    <property type="match status" value="7"/>
</dbReference>
<dbReference type="InterPro" id="IPR036322">
    <property type="entry name" value="WD40_repeat_dom_sf"/>
</dbReference>
<dbReference type="SUPFAM" id="SSF50978">
    <property type="entry name" value="WD40 repeat-like"/>
    <property type="match status" value="1"/>
</dbReference>
<evidence type="ECO:0000313" key="8">
    <source>
        <dbReference type="Proteomes" id="UP001498771"/>
    </source>
</evidence>
<feature type="region of interest" description="Disordered" evidence="6">
    <location>
        <begin position="1"/>
        <end position="26"/>
    </location>
</feature>
<dbReference type="Proteomes" id="UP001498771">
    <property type="component" value="Unassembled WGS sequence"/>
</dbReference>
<keyword evidence="1 5" id="KW-0853">WD repeat</keyword>
<feature type="repeat" description="WD" evidence="5">
    <location>
        <begin position="225"/>
        <end position="259"/>
    </location>
</feature>
<evidence type="ECO:0000256" key="3">
    <source>
        <dbReference type="ARBA" id="ARBA00022737"/>
    </source>
</evidence>
<comment type="caution">
    <text evidence="7">The sequence shown here is derived from an EMBL/GenBank/DDBJ whole genome shotgun (WGS) entry which is preliminary data.</text>
</comment>
<dbReference type="EMBL" id="JBBJBU010000003">
    <property type="protein sequence ID" value="KAK7206144.1"/>
    <property type="molecule type" value="Genomic_DNA"/>
</dbReference>
<evidence type="ECO:0000313" key="7">
    <source>
        <dbReference type="EMBL" id="KAK7206144.1"/>
    </source>
</evidence>
<dbReference type="RefSeq" id="XP_064769177.1">
    <property type="nucleotide sequence ID" value="XM_064910794.1"/>
</dbReference>
<reference evidence="7 8" key="1">
    <citation type="submission" date="2024-03" db="EMBL/GenBank/DDBJ databases">
        <title>Genome-scale model development and genomic sequencing of the oleaginous clade Lipomyces.</title>
        <authorList>
            <consortium name="Lawrence Berkeley National Laboratory"/>
            <person name="Czajka J.J."/>
            <person name="Han Y."/>
            <person name="Kim J."/>
            <person name="Mondo S.J."/>
            <person name="Hofstad B.A."/>
            <person name="Robles A."/>
            <person name="Haridas S."/>
            <person name="Riley R."/>
            <person name="LaButti K."/>
            <person name="Pangilinan J."/>
            <person name="Andreopoulos W."/>
            <person name="Lipzen A."/>
            <person name="Yan J."/>
            <person name="Wang M."/>
            <person name="Ng V."/>
            <person name="Grigoriev I.V."/>
            <person name="Spatafora J.W."/>
            <person name="Magnuson J.K."/>
            <person name="Baker S.E."/>
            <person name="Pomraning K.R."/>
        </authorList>
    </citation>
    <scope>NUCLEOTIDE SEQUENCE [LARGE SCALE GENOMIC DNA]</scope>
    <source>
        <strain evidence="7 8">Phaff 52-87</strain>
    </source>
</reference>
<gene>
    <name evidence="7" type="ORF">BZA70DRAFT_255897</name>
</gene>
<dbReference type="InterPro" id="IPR019775">
    <property type="entry name" value="WD40_repeat_CS"/>
</dbReference>
<proteinExistence type="predicted"/>
<organism evidence="7 8">
    <name type="scientific">Myxozyma melibiosi</name>
    <dbReference type="NCBI Taxonomy" id="54550"/>
    <lineage>
        <taxon>Eukaryota</taxon>
        <taxon>Fungi</taxon>
        <taxon>Dikarya</taxon>
        <taxon>Ascomycota</taxon>
        <taxon>Saccharomycotina</taxon>
        <taxon>Lipomycetes</taxon>
        <taxon>Lipomycetales</taxon>
        <taxon>Lipomycetaceae</taxon>
        <taxon>Myxozyma</taxon>
    </lineage>
</organism>
<protein>
    <submittedName>
        <fullName evidence="7">WD repeat-containing protein</fullName>
    </submittedName>
</protein>
<keyword evidence="3" id="KW-0677">Repeat</keyword>
<name>A0ABR1F8G6_9ASCO</name>
<dbReference type="PRINTS" id="PR00320">
    <property type="entry name" value="GPROTEINBRPT"/>
</dbReference>
<feature type="repeat" description="WD" evidence="5">
    <location>
        <begin position="99"/>
        <end position="140"/>
    </location>
</feature>
<feature type="repeat" description="WD" evidence="5">
    <location>
        <begin position="318"/>
        <end position="355"/>
    </location>
</feature>
<accession>A0ABR1F8G6</accession>
<dbReference type="InterPro" id="IPR001680">
    <property type="entry name" value="WD40_rpt"/>
</dbReference>
<dbReference type="GeneID" id="90036306"/>
<sequence length="355" mass="38521">MSDKRKAGPGAGSVVAKRPRSTNQQSVAIVNTSPSAGPILQTVQRTSNIQAPIIQLSGHTGEVYACRFDDSGEIIASGSQDRTILLWNTYGANENFGVIKGHKGAILDLAFSRDSRQVYSASSDATLGVWDVNSGVRIRKHVGHEDIVNCIDRVRRGPELLLSGSDDGSIGLWDPRMKESVDYMETDFPILSVAFGEAGNQVFSAGIDHEIKVWDLRQKDVVYALSGHADAVTSLNVSEDMQFLVSHSMDQSVRTWDIRAFAPESRQLNVYSGATSSEIEKNLLRASFSPDGSKIIAGSADRTVMIWDTQSKKILYKLPGHTGAVNDARFSPYESNVILSASTDKTLMLGEIGKG</sequence>
<keyword evidence="4" id="KW-0508">mRNA splicing</keyword>
<dbReference type="InterPro" id="IPR020472">
    <property type="entry name" value="WD40_PAC1"/>
</dbReference>
<dbReference type="InterPro" id="IPR015943">
    <property type="entry name" value="WD40/YVTN_repeat-like_dom_sf"/>
</dbReference>
<dbReference type="Gene3D" id="2.130.10.10">
    <property type="entry name" value="YVTN repeat-like/Quinoprotein amine dehydrogenase"/>
    <property type="match status" value="1"/>
</dbReference>
<evidence type="ECO:0000256" key="4">
    <source>
        <dbReference type="ARBA" id="ARBA00023187"/>
    </source>
</evidence>
<dbReference type="CDD" id="cd00200">
    <property type="entry name" value="WD40"/>
    <property type="match status" value="1"/>
</dbReference>
<keyword evidence="2" id="KW-0507">mRNA processing</keyword>
<keyword evidence="8" id="KW-1185">Reference proteome</keyword>
<dbReference type="SMART" id="SM00320">
    <property type="entry name" value="WD40"/>
    <property type="match status" value="7"/>
</dbReference>
<evidence type="ECO:0000256" key="2">
    <source>
        <dbReference type="ARBA" id="ARBA00022664"/>
    </source>
</evidence>
<dbReference type="PROSITE" id="PS50294">
    <property type="entry name" value="WD_REPEATS_REGION"/>
    <property type="match status" value="5"/>
</dbReference>
<feature type="repeat" description="WD" evidence="5">
    <location>
        <begin position="287"/>
        <end position="317"/>
    </location>
</feature>
<feature type="repeat" description="WD" evidence="5">
    <location>
        <begin position="141"/>
        <end position="183"/>
    </location>
</feature>
<dbReference type="PANTHER" id="PTHR44006">
    <property type="entry name" value="U5 SMALL NUCLEAR RIBONUCLEOPROTEIN 40 KDA PROTEIN"/>
    <property type="match status" value="1"/>
</dbReference>
<dbReference type="InterPro" id="IPR052234">
    <property type="entry name" value="U5_snRNP_Component"/>
</dbReference>
<evidence type="ECO:0000256" key="1">
    <source>
        <dbReference type="ARBA" id="ARBA00022574"/>
    </source>
</evidence>
<evidence type="ECO:0000256" key="5">
    <source>
        <dbReference type="PROSITE-ProRule" id="PRU00221"/>
    </source>
</evidence>
<feature type="repeat" description="WD" evidence="5">
    <location>
        <begin position="56"/>
        <end position="88"/>
    </location>
</feature>
<dbReference type="PROSITE" id="PS00678">
    <property type="entry name" value="WD_REPEATS_1"/>
    <property type="match status" value="3"/>
</dbReference>
<dbReference type="PROSITE" id="PS50082">
    <property type="entry name" value="WD_REPEATS_2"/>
    <property type="match status" value="7"/>
</dbReference>
<feature type="repeat" description="WD" evidence="5">
    <location>
        <begin position="190"/>
        <end position="224"/>
    </location>
</feature>
<evidence type="ECO:0000256" key="6">
    <source>
        <dbReference type="SAM" id="MobiDB-lite"/>
    </source>
</evidence>